<sequence>MDRAPDGSSDGGSLSLWMDTATVPELPPLPGSQRTQVCVVGAGIAGLTTAYRLAAIGKDVLVIDERGLRGGQSARTTGHLCNALDDRYFELEQLHGGERARVAAQSHGAAIDMIEAICTVERIDCDFARVDGYLVQGLGDRRAGILDREYDAASRAGVACERVPGAPGALAGFGDALRFRGQARFHVLRYLAGLARAIEAAGGRLHGASASHVEGGREAHVLTHDGTRIDCDAIVVATHVPFNDRLALHTKQAAYRSYVIAARISAGEVPDALLWDTLDPYHYVRSARADGVDWLLVGGEDRKVGQDEHPQRHFAELERWTRQHFPMAGAVGYRWSGQIIEPIDGLAFIGRNPGRAHNVFVATGDSGNGLTHGTIAGMLIADLVEGRDSPWREIYAPDRRTLRAADEYLRENLNFVPYYGELLSGGELDDSSRIGVGQAAILRDGLHKIAAWRDDDGELHLHSAVCPHLGCVVHWNAAESSWDCPCHGSRFDPRDGARLNGPADRGLAPAGSAVARRAGDAHQAPHATH</sequence>
<evidence type="ECO:0000256" key="6">
    <source>
        <dbReference type="ARBA" id="ARBA00023157"/>
    </source>
</evidence>
<keyword evidence="10" id="KW-1185">Reference proteome</keyword>
<accession>A0ABW0SML3</accession>
<dbReference type="Pfam" id="PF01266">
    <property type="entry name" value="DAO"/>
    <property type="match status" value="1"/>
</dbReference>
<dbReference type="Gene3D" id="3.50.50.60">
    <property type="entry name" value="FAD/NAD(P)-binding domain"/>
    <property type="match status" value="1"/>
</dbReference>
<proteinExistence type="predicted"/>
<organism evidence="9 10">
    <name type="scientific">Lysobacter yangpyeongensis</name>
    <dbReference type="NCBI Taxonomy" id="346182"/>
    <lineage>
        <taxon>Bacteria</taxon>
        <taxon>Pseudomonadati</taxon>
        <taxon>Pseudomonadota</taxon>
        <taxon>Gammaproteobacteria</taxon>
        <taxon>Lysobacterales</taxon>
        <taxon>Lysobacteraceae</taxon>
        <taxon>Lysobacter</taxon>
    </lineage>
</organism>
<evidence type="ECO:0000256" key="2">
    <source>
        <dbReference type="ARBA" id="ARBA00022723"/>
    </source>
</evidence>
<feature type="domain" description="Rieske" evidence="8">
    <location>
        <begin position="426"/>
        <end position="509"/>
    </location>
</feature>
<dbReference type="PANTHER" id="PTHR13847:SF281">
    <property type="entry name" value="FAD DEPENDENT OXIDOREDUCTASE DOMAIN-CONTAINING PROTEIN"/>
    <property type="match status" value="1"/>
</dbReference>
<reference evidence="10" key="1">
    <citation type="journal article" date="2019" name="Int. J. Syst. Evol. Microbiol.">
        <title>The Global Catalogue of Microorganisms (GCM) 10K type strain sequencing project: providing services to taxonomists for standard genome sequencing and annotation.</title>
        <authorList>
            <consortium name="The Broad Institute Genomics Platform"/>
            <consortium name="The Broad Institute Genome Sequencing Center for Infectious Disease"/>
            <person name="Wu L."/>
            <person name="Ma J."/>
        </authorList>
    </citation>
    <scope>NUCLEOTIDE SEQUENCE [LARGE SCALE GENOMIC DNA]</scope>
    <source>
        <strain evidence="10">KACC 11407</strain>
    </source>
</reference>
<name>A0ABW0SML3_9GAMM</name>
<dbReference type="EMBL" id="JBHSNM010000002">
    <property type="protein sequence ID" value="MFC5570348.1"/>
    <property type="molecule type" value="Genomic_DNA"/>
</dbReference>
<feature type="region of interest" description="Disordered" evidence="7">
    <location>
        <begin position="497"/>
        <end position="529"/>
    </location>
</feature>
<keyword evidence="3" id="KW-0560">Oxidoreductase</keyword>
<evidence type="ECO:0000313" key="10">
    <source>
        <dbReference type="Proteomes" id="UP001596036"/>
    </source>
</evidence>
<keyword evidence="4" id="KW-0408">Iron</keyword>
<dbReference type="InterPro" id="IPR036188">
    <property type="entry name" value="FAD/NAD-bd_sf"/>
</dbReference>
<dbReference type="InterPro" id="IPR017941">
    <property type="entry name" value="Rieske_2Fe-2S"/>
</dbReference>
<evidence type="ECO:0000256" key="3">
    <source>
        <dbReference type="ARBA" id="ARBA00023002"/>
    </source>
</evidence>
<dbReference type="SUPFAM" id="SSF51971">
    <property type="entry name" value="Nucleotide-binding domain"/>
    <property type="match status" value="1"/>
</dbReference>
<dbReference type="InterPro" id="IPR005805">
    <property type="entry name" value="Rieske_Fe-S_prot_C"/>
</dbReference>
<evidence type="ECO:0000256" key="4">
    <source>
        <dbReference type="ARBA" id="ARBA00023004"/>
    </source>
</evidence>
<evidence type="ECO:0000313" key="9">
    <source>
        <dbReference type="EMBL" id="MFC5570348.1"/>
    </source>
</evidence>
<dbReference type="PANTHER" id="PTHR13847">
    <property type="entry name" value="SARCOSINE DEHYDROGENASE-RELATED"/>
    <property type="match status" value="1"/>
</dbReference>
<evidence type="ECO:0000256" key="7">
    <source>
        <dbReference type="SAM" id="MobiDB-lite"/>
    </source>
</evidence>
<dbReference type="RefSeq" id="WP_386754713.1">
    <property type="nucleotide sequence ID" value="NZ_JBHSNM010000002.1"/>
</dbReference>
<evidence type="ECO:0000256" key="5">
    <source>
        <dbReference type="ARBA" id="ARBA00023014"/>
    </source>
</evidence>
<dbReference type="PROSITE" id="PS51296">
    <property type="entry name" value="RIESKE"/>
    <property type="match status" value="1"/>
</dbReference>
<protein>
    <submittedName>
        <fullName evidence="9">FAD-dependent oxidoreductase</fullName>
    </submittedName>
</protein>
<dbReference type="Proteomes" id="UP001596036">
    <property type="component" value="Unassembled WGS sequence"/>
</dbReference>
<dbReference type="InterPro" id="IPR006076">
    <property type="entry name" value="FAD-dep_OxRdtase"/>
</dbReference>
<evidence type="ECO:0000256" key="1">
    <source>
        <dbReference type="ARBA" id="ARBA00022714"/>
    </source>
</evidence>
<dbReference type="PRINTS" id="PR00162">
    <property type="entry name" value="RIESKE"/>
</dbReference>
<dbReference type="Gene3D" id="3.30.9.10">
    <property type="entry name" value="D-Amino Acid Oxidase, subunit A, domain 2"/>
    <property type="match status" value="1"/>
</dbReference>
<evidence type="ECO:0000259" key="8">
    <source>
        <dbReference type="PROSITE" id="PS51296"/>
    </source>
</evidence>
<keyword evidence="2" id="KW-0479">Metal-binding</keyword>
<dbReference type="InterPro" id="IPR036922">
    <property type="entry name" value="Rieske_2Fe-2S_sf"/>
</dbReference>
<keyword evidence="1" id="KW-0001">2Fe-2S</keyword>
<dbReference type="Gene3D" id="2.102.10.10">
    <property type="entry name" value="Rieske [2Fe-2S] iron-sulphur domain"/>
    <property type="match status" value="1"/>
</dbReference>
<keyword evidence="5" id="KW-0411">Iron-sulfur</keyword>
<dbReference type="Pfam" id="PF00355">
    <property type="entry name" value="Rieske"/>
    <property type="match status" value="1"/>
</dbReference>
<gene>
    <name evidence="9" type="ORF">ACFPN1_09795</name>
</gene>
<dbReference type="SUPFAM" id="SSF50022">
    <property type="entry name" value="ISP domain"/>
    <property type="match status" value="1"/>
</dbReference>
<comment type="caution">
    <text evidence="9">The sequence shown here is derived from an EMBL/GenBank/DDBJ whole genome shotgun (WGS) entry which is preliminary data.</text>
</comment>
<keyword evidence="6" id="KW-1015">Disulfide bond</keyword>